<comment type="caution">
    <text evidence="2">The sequence shown here is derived from an EMBL/GenBank/DDBJ whole genome shotgun (WGS) entry which is preliminary data.</text>
</comment>
<keyword evidence="1" id="KW-1133">Transmembrane helix</keyword>
<accession>A0ABQ2DXH9</accession>
<gene>
    <name evidence="2" type="ORF">GCM10007173_35970</name>
</gene>
<evidence type="ECO:0000256" key="1">
    <source>
        <dbReference type="SAM" id="Phobius"/>
    </source>
</evidence>
<sequence length="122" mass="13616">MLDYETRLKAALRSLGASPEVVQDALLSLQSYGSKEDQLVEEFGEPEEYANALMPDAKVRSKAGFIISGVVLAVLIWLVLRLAKEAEWMAFEPYWNFSLLFSLGAVVLGIGIEFIRYLRSGK</sequence>
<dbReference type="Proteomes" id="UP000606115">
    <property type="component" value="Unassembled WGS sequence"/>
</dbReference>
<protein>
    <recommendedName>
        <fullName evidence="4">DUF1707 domain-containing protein</fullName>
    </recommendedName>
</protein>
<reference evidence="3" key="1">
    <citation type="journal article" date="2019" name="Int. J. Syst. Evol. Microbiol.">
        <title>The Global Catalogue of Microorganisms (GCM) 10K type strain sequencing project: providing services to taxonomists for standard genome sequencing and annotation.</title>
        <authorList>
            <consortium name="The Broad Institute Genomics Platform"/>
            <consortium name="The Broad Institute Genome Sequencing Center for Infectious Disease"/>
            <person name="Wu L."/>
            <person name="Ma J."/>
        </authorList>
    </citation>
    <scope>NUCLEOTIDE SEQUENCE [LARGE SCALE GENOMIC DNA]</scope>
    <source>
        <strain evidence="3">CGMCC 1.3685</strain>
    </source>
</reference>
<evidence type="ECO:0008006" key="4">
    <source>
        <dbReference type="Google" id="ProtNLM"/>
    </source>
</evidence>
<evidence type="ECO:0000313" key="2">
    <source>
        <dbReference type="EMBL" id="GGJ73833.1"/>
    </source>
</evidence>
<evidence type="ECO:0000313" key="3">
    <source>
        <dbReference type="Proteomes" id="UP000606115"/>
    </source>
</evidence>
<name>A0ABQ2DXH9_9MICC</name>
<feature type="transmembrane region" description="Helical" evidence="1">
    <location>
        <begin position="63"/>
        <end position="83"/>
    </location>
</feature>
<keyword evidence="3" id="KW-1185">Reference proteome</keyword>
<dbReference type="EMBL" id="BMKX01000013">
    <property type="protein sequence ID" value="GGJ73833.1"/>
    <property type="molecule type" value="Genomic_DNA"/>
</dbReference>
<keyword evidence="1" id="KW-0812">Transmembrane</keyword>
<feature type="transmembrane region" description="Helical" evidence="1">
    <location>
        <begin position="95"/>
        <end position="118"/>
    </location>
</feature>
<keyword evidence="1" id="KW-0472">Membrane</keyword>
<organism evidence="2 3">
    <name type="scientific">Glutamicibacter ardleyensis</name>
    <dbReference type="NCBI Taxonomy" id="225894"/>
    <lineage>
        <taxon>Bacteria</taxon>
        <taxon>Bacillati</taxon>
        <taxon>Actinomycetota</taxon>
        <taxon>Actinomycetes</taxon>
        <taxon>Micrococcales</taxon>
        <taxon>Micrococcaceae</taxon>
        <taxon>Glutamicibacter</taxon>
    </lineage>
</organism>
<proteinExistence type="predicted"/>